<gene>
    <name evidence="1" type="primary">cas4a</name>
    <name evidence="1" type="ORF">D9Q81_00425</name>
</gene>
<evidence type="ECO:0000313" key="2">
    <source>
        <dbReference type="Proteomes" id="UP000278149"/>
    </source>
</evidence>
<dbReference type="InterPro" id="IPR011604">
    <property type="entry name" value="PDDEXK-like_dom_sf"/>
</dbReference>
<dbReference type="NCBIfam" id="TIGR01896">
    <property type="entry name" value="cas_AF1879"/>
    <property type="match status" value="1"/>
</dbReference>
<dbReference type="InterPro" id="IPR009260">
    <property type="entry name" value="CRISPR-ass_Csa1"/>
</dbReference>
<dbReference type="EMBL" id="RCOR01000004">
    <property type="protein sequence ID" value="RSN70752.1"/>
    <property type="molecule type" value="Genomic_DNA"/>
</dbReference>
<dbReference type="Pfam" id="PF06023">
    <property type="entry name" value="Csa1"/>
    <property type="match status" value="1"/>
</dbReference>
<dbReference type="RefSeq" id="WP_125740399.1">
    <property type="nucleotide sequence ID" value="NZ_RCOR01000004.1"/>
</dbReference>
<dbReference type="Proteomes" id="UP000278149">
    <property type="component" value="Unassembled WGS sequence"/>
</dbReference>
<organism evidence="1 2">
    <name type="scientific">Candidatus Korarchaeum cryptofilum</name>
    <dbReference type="NCBI Taxonomy" id="498846"/>
    <lineage>
        <taxon>Archaea</taxon>
        <taxon>Thermoproteota</taxon>
        <taxon>Candidatus Korarchaeia</taxon>
        <taxon>Candidatus Korarchaeales</taxon>
        <taxon>Candidatus Korarchaeaceae</taxon>
        <taxon>Candidatus Korarchaeum</taxon>
    </lineage>
</organism>
<protein>
    <submittedName>
        <fullName evidence="1">Type I-A CRISPR-associated protein Cas4/Csa1</fullName>
    </submittedName>
</protein>
<proteinExistence type="predicted"/>
<dbReference type="AlphaFoldDB" id="A0A429GAJ6"/>
<dbReference type="Gene3D" id="3.90.320.10">
    <property type="match status" value="1"/>
</dbReference>
<sequence length="310" mass="36202">MYYVDPVEVKRLSRDLLPASRERPVDERLRGWNWFQSPLRPYSSEVPLGVWEIASSICPTGRDVWIRHKVLRRSVPTTPQIAKGIVVHRLVSSMFLKAKKMVYMGKYELRDDLITESEGIVERELENMRKYVKLPDEEGLRGFCRRIARWEATRIEGKVMEVRAKYPFLNEESLVQIAFPVATELAIDGSLLGLSQYLRADAAWIFGGILFDVKTDRKEDWHRIQLAGYALAFESFFEMPVDIGCVVYVSEVPEGLRVFRDFFLITDDLRSRFLERRDELQMMLIREDEPKRAERCPKYCLFSDMCGVVT</sequence>
<accession>A0A429GAJ6</accession>
<reference evidence="1 2" key="1">
    <citation type="submission" date="2018-10" db="EMBL/GenBank/DDBJ databases">
        <title>Co-occurring genomic capacity for anaerobic methane metabolism and dissimilatory sulfite reduction discovered in the Korarchaeota.</title>
        <authorList>
            <person name="Mckay L.J."/>
            <person name="Dlakic M."/>
            <person name="Fields M.W."/>
            <person name="Delmont T.O."/>
            <person name="Eren A.M."/>
            <person name="Jay Z.J."/>
            <person name="Klingelsmith K.B."/>
            <person name="Rusch D.B."/>
            <person name="Inskeep W.P."/>
        </authorList>
    </citation>
    <scope>NUCLEOTIDE SEQUENCE [LARGE SCALE GENOMIC DNA]</scope>
    <source>
        <strain evidence="1 2">WS</strain>
    </source>
</reference>
<name>A0A429GAJ6_9CREN</name>
<evidence type="ECO:0000313" key="1">
    <source>
        <dbReference type="EMBL" id="RSN70752.1"/>
    </source>
</evidence>
<comment type="caution">
    <text evidence="1">The sequence shown here is derived from an EMBL/GenBank/DDBJ whole genome shotgun (WGS) entry which is preliminary data.</text>
</comment>